<sequence length="108" mass="11875">MRDGAGRTLVEIEENIARTRTQLADTLDELAMRVHPSTITAQARAKVLASVEQRVGKAYVAASRGVERLRAEFTDEQGKPRPDRIVPVALVGGGLLVLLASRRRKRES</sequence>
<keyword evidence="2" id="KW-1185">Reference proteome</keyword>
<dbReference type="InterPro" id="IPR022062">
    <property type="entry name" value="DUF3618"/>
</dbReference>
<accession>A0A540WEZ3</accession>
<evidence type="ECO:0000313" key="1">
    <source>
        <dbReference type="EMBL" id="TQF07601.1"/>
    </source>
</evidence>
<dbReference type="AlphaFoldDB" id="A0A540WEZ3"/>
<dbReference type="Proteomes" id="UP000319103">
    <property type="component" value="Unassembled WGS sequence"/>
</dbReference>
<dbReference type="EMBL" id="VIGB01000003">
    <property type="protein sequence ID" value="TQF07601.1"/>
    <property type="molecule type" value="Genomic_DNA"/>
</dbReference>
<reference evidence="1 2" key="1">
    <citation type="submission" date="2019-06" db="EMBL/GenBank/DDBJ databases">
        <title>Description of Kitasatospora acidophila sp. nov. isolated from pine grove soil, and reclassification of Streptomyces novaecaesareae to Kitasatospora novaeceasareae comb. nov.</title>
        <authorList>
            <person name="Kim M.J."/>
        </authorList>
    </citation>
    <scope>NUCLEOTIDE SEQUENCE [LARGE SCALE GENOMIC DNA]</scope>
    <source>
        <strain evidence="1 2">MMS16-CNU292</strain>
    </source>
</reference>
<evidence type="ECO:0000313" key="2">
    <source>
        <dbReference type="Proteomes" id="UP000319103"/>
    </source>
</evidence>
<gene>
    <name evidence="1" type="ORF">E6W39_27270</name>
</gene>
<dbReference type="OrthoDB" id="4350901at2"/>
<protein>
    <submittedName>
        <fullName evidence="1">DUF3618 domain-containing protein</fullName>
    </submittedName>
</protein>
<name>A0A540WEZ3_9ACTN</name>
<comment type="caution">
    <text evidence="1">The sequence shown here is derived from an EMBL/GenBank/DDBJ whole genome shotgun (WGS) entry which is preliminary data.</text>
</comment>
<dbReference type="Pfam" id="PF12277">
    <property type="entry name" value="DUF3618"/>
    <property type="match status" value="1"/>
</dbReference>
<proteinExistence type="predicted"/>
<organism evidence="1 2">
    <name type="scientific">Kitasatospora acidiphila</name>
    <dbReference type="NCBI Taxonomy" id="2567942"/>
    <lineage>
        <taxon>Bacteria</taxon>
        <taxon>Bacillati</taxon>
        <taxon>Actinomycetota</taxon>
        <taxon>Actinomycetes</taxon>
        <taxon>Kitasatosporales</taxon>
        <taxon>Streptomycetaceae</taxon>
        <taxon>Kitasatospora</taxon>
    </lineage>
</organism>